<dbReference type="EMBL" id="LSRX01000052">
    <property type="protein sequence ID" value="OLQ11878.1"/>
    <property type="molecule type" value="Genomic_DNA"/>
</dbReference>
<evidence type="ECO:0000313" key="1">
    <source>
        <dbReference type="EMBL" id="OLQ11878.1"/>
    </source>
</evidence>
<dbReference type="AlphaFoldDB" id="A0A1Q9EWQ8"/>
<protein>
    <submittedName>
        <fullName evidence="1">Uncharacterized protein</fullName>
    </submittedName>
</protein>
<comment type="caution">
    <text evidence="1">The sequence shown here is derived from an EMBL/GenBank/DDBJ whole genome shotgun (WGS) entry which is preliminary data.</text>
</comment>
<sequence>MTAERSLEVPLSLGPASPPAGGLAMQSAGKLLPTACGILLEILFKRQVCGCKGAGLAQDEVRVFAKPPRQRRRPAREQPRDSHVRVLKMVEKPVGRLSAWLKQAKYFFRMRVLLSSCTLPMQVLTPNGLQSLEGLEIDDNLAAAPVEDAEELLSTDEAEEANMTLAAWLQHQFCN</sequence>
<name>A0A1Q9EWQ8_SYMMI</name>
<keyword evidence="2" id="KW-1185">Reference proteome</keyword>
<evidence type="ECO:0000313" key="2">
    <source>
        <dbReference type="Proteomes" id="UP000186817"/>
    </source>
</evidence>
<proteinExistence type="predicted"/>
<dbReference type="OrthoDB" id="10277508at2759"/>
<gene>
    <name evidence="1" type="ORF">AK812_SmicGene4223</name>
</gene>
<organism evidence="1 2">
    <name type="scientific">Symbiodinium microadriaticum</name>
    <name type="common">Dinoflagellate</name>
    <name type="synonym">Zooxanthella microadriatica</name>
    <dbReference type="NCBI Taxonomy" id="2951"/>
    <lineage>
        <taxon>Eukaryota</taxon>
        <taxon>Sar</taxon>
        <taxon>Alveolata</taxon>
        <taxon>Dinophyceae</taxon>
        <taxon>Suessiales</taxon>
        <taxon>Symbiodiniaceae</taxon>
        <taxon>Symbiodinium</taxon>
    </lineage>
</organism>
<accession>A0A1Q9EWQ8</accession>
<reference evidence="1 2" key="1">
    <citation type="submission" date="2016-02" db="EMBL/GenBank/DDBJ databases">
        <title>Genome analysis of coral dinoflagellate symbionts highlights evolutionary adaptations to a symbiotic lifestyle.</title>
        <authorList>
            <person name="Aranda M."/>
            <person name="Li Y."/>
            <person name="Liew Y.J."/>
            <person name="Baumgarten S."/>
            <person name="Simakov O."/>
            <person name="Wilson M."/>
            <person name="Piel J."/>
            <person name="Ashoor H."/>
            <person name="Bougouffa S."/>
            <person name="Bajic V.B."/>
            <person name="Ryu T."/>
            <person name="Ravasi T."/>
            <person name="Bayer T."/>
            <person name="Micklem G."/>
            <person name="Kim H."/>
            <person name="Bhak J."/>
            <person name="Lajeunesse T.C."/>
            <person name="Voolstra C.R."/>
        </authorList>
    </citation>
    <scope>NUCLEOTIDE SEQUENCE [LARGE SCALE GENOMIC DNA]</scope>
    <source>
        <strain evidence="1 2">CCMP2467</strain>
    </source>
</reference>
<dbReference type="Proteomes" id="UP000186817">
    <property type="component" value="Unassembled WGS sequence"/>
</dbReference>